<name>X0VWU6_9ZZZZ</name>
<reference evidence="1" key="1">
    <citation type="journal article" date="2014" name="Front. Microbiol.">
        <title>High frequency of phylogenetically diverse reductive dehalogenase-homologous genes in deep subseafloor sedimentary metagenomes.</title>
        <authorList>
            <person name="Kawai M."/>
            <person name="Futagami T."/>
            <person name="Toyoda A."/>
            <person name="Takaki Y."/>
            <person name="Nishi S."/>
            <person name="Hori S."/>
            <person name="Arai W."/>
            <person name="Tsubouchi T."/>
            <person name="Morono Y."/>
            <person name="Uchiyama I."/>
            <person name="Ito T."/>
            <person name="Fujiyama A."/>
            <person name="Inagaki F."/>
            <person name="Takami H."/>
        </authorList>
    </citation>
    <scope>NUCLEOTIDE SEQUENCE</scope>
    <source>
        <strain evidence="1">Expedition CK06-06</strain>
    </source>
</reference>
<dbReference type="EMBL" id="BARS01039118">
    <property type="protein sequence ID" value="GAG15587.1"/>
    <property type="molecule type" value="Genomic_DNA"/>
</dbReference>
<comment type="caution">
    <text evidence="1">The sequence shown here is derived from an EMBL/GenBank/DDBJ whole genome shotgun (WGS) entry which is preliminary data.</text>
</comment>
<gene>
    <name evidence="1" type="ORF">S01H1_59784</name>
</gene>
<protein>
    <submittedName>
        <fullName evidence="1">Uncharacterized protein</fullName>
    </submittedName>
</protein>
<accession>X0VWU6</accession>
<dbReference type="AlphaFoldDB" id="X0VWU6"/>
<sequence length="90" mass="10500">MKHNLYEEKLEGIRAFIGENNTDRLLELAELCIRETGDRIMGKNDLQKHYDAELFIACSTNIDQCFNAIKSGIRQWQDKYYTAEEKGLNL</sequence>
<proteinExistence type="predicted"/>
<evidence type="ECO:0000313" key="1">
    <source>
        <dbReference type="EMBL" id="GAG15587.1"/>
    </source>
</evidence>
<organism evidence="1">
    <name type="scientific">marine sediment metagenome</name>
    <dbReference type="NCBI Taxonomy" id="412755"/>
    <lineage>
        <taxon>unclassified sequences</taxon>
        <taxon>metagenomes</taxon>
        <taxon>ecological metagenomes</taxon>
    </lineage>
</organism>